<dbReference type="FunFam" id="3.40.50.1100:FF:000118">
    <property type="entry name" value="Related to CYS4-cystathionine beta-synthase"/>
    <property type="match status" value="1"/>
</dbReference>
<organism evidence="6 7">
    <name type="scientific">Pseudonocardia broussonetiae</name>
    <dbReference type="NCBI Taxonomy" id="2736640"/>
    <lineage>
        <taxon>Bacteria</taxon>
        <taxon>Bacillati</taxon>
        <taxon>Actinomycetota</taxon>
        <taxon>Actinomycetes</taxon>
        <taxon>Pseudonocardiales</taxon>
        <taxon>Pseudonocardiaceae</taxon>
        <taxon>Pseudonocardia</taxon>
    </lineage>
</organism>
<dbReference type="SUPFAM" id="SSF53686">
    <property type="entry name" value="Tryptophan synthase beta subunit-like PLP-dependent enzymes"/>
    <property type="match status" value="1"/>
</dbReference>
<dbReference type="KEGG" id="pbro:HOP40_08575"/>
<dbReference type="Gene3D" id="3.10.580.10">
    <property type="entry name" value="CBS-domain"/>
    <property type="match status" value="1"/>
</dbReference>
<dbReference type="GO" id="GO:0016765">
    <property type="term" value="F:transferase activity, transferring alkyl or aryl (other than methyl) groups"/>
    <property type="evidence" value="ECO:0007669"/>
    <property type="project" value="UniProtKB-ARBA"/>
</dbReference>
<feature type="domain" description="Tryptophan synthase beta chain-like PALP" evidence="4">
    <location>
        <begin position="9"/>
        <end position="302"/>
    </location>
</feature>
<keyword evidence="7" id="KW-1185">Reference proteome</keyword>
<accession>A0A6M6JHJ7</accession>
<dbReference type="RefSeq" id="WP_172156403.1">
    <property type="nucleotide sequence ID" value="NZ_CP053564.1"/>
</dbReference>
<dbReference type="InterPro" id="IPR050214">
    <property type="entry name" value="Cys_Synth/Cystath_Beta-Synth"/>
</dbReference>
<dbReference type="Proteomes" id="UP000505377">
    <property type="component" value="Chromosome"/>
</dbReference>
<dbReference type="CDD" id="cd01561">
    <property type="entry name" value="CBS_like"/>
    <property type="match status" value="1"/>
</dbReference>
<dbReference type="SUPFAM" id="SSF54631">
    <property type="entry name" value="CBS-domain pair"/>
    <property type="match status" value="1"/>
</dbReference>
<comment type="similarity">
    <text evidence="2">Belongs to the cysteine synthase/cystathionine beta-synthase family.</text>
</comment>
<proteinExistence type="inferred from homology"/>
<feature type="domain" description="CBS" evidence="5">
    <location>
        <begin position="410"/>
        <end position="460"/>
    </location>
</feature>
<dbReference type="Gene3D" id="3.40.50.1100">
    <property type="match status" value="2"/>
</dbReference>
<reference evidence="6 7" key="1">
    <citation type="submission" date="2020-05" db="EMBL/GenBank/DDBJ databases">
        <authorList>
            <person name="Mo P."/>
        </authorList>
    </citation>
    <scope>NUCLEOTIDE SEQUENCE [LARGE SCALE GENOMIC DNA]</scope>
    <source>
        <strain evidence="6 7">Gen01</strain>
    </source>
</reference>
<evidence type="ECO:0000256" key="1">
    <source>
        <dbReference type="ARBA" id="ARBA00001933"/>
    </source>
</evidence>
<comment type="cofactor">
    <cofactor evidence="1">
        <name>pyridoxal 5'-phosphate</name>
        <dbReference type="ChEBI" id="CHEBI:597326"/>
    </cofactor>
</comment>
<dbReference type="InterPro" id="IPR001926">
    <property type="entry name" value="TrpB-like_PALP"/>
</dbReference>
<dbReference type="FunFam" id="3.40.50.1100:FF:000003">
    <property type="entry name" value="Cystathionine beta-synthase"/>
    <property type="match status" value="1"/>
</dbReference>
<dbReference type="InterPro" id="IPR046342">
    <property type="entry name" value="CBS_dom_sf"/>
</dbReference>
<evidence type="ECO:0000256" key="3">
    <source>
        <dbReference type="ARBA" id="ARBA00022898"/>
    </source>
</evidence>
<dbReference type="PROSITE" id="PS00901">
    <property type="entry name" value="CYS_SYNTHASE"/>
    <property type="match status" value="1"/>
</dbReference>
<dbReference type="AlphaFoldDB" id="A0A6M6JHJ7"/>
<keyword evidence="3" id="KW-0663">Pyridoxal phosphate</keyword>
<protein>
    <submittedName>
        <fullName evidence="6">Pyridoxal-phosphate dependent enzyme</fullName>
    </submittedName>
</protein>
<evidence type="ECO:0000256" key="2">
    <source>
        <dbReference type="ARBA" id="ARBA00007103"/>
    </source>
</evidence>
<evidence type="ECO:0000259" key="4">
    <source>
        <dbReference type="Pfam" id="PF00291"/>
    </source>
</evidence>
<evidence type="ECO:0000313" key="7">
    <source>
        <dbReference type="Proteomes" id="UP000505377"/>
    </source>
</evidence>
<name>A0A6M6JHJ7_9PSEU</name>
<dbReference type="InterPro" id="IPR000644">
    <property type="entry name" value="CBS_dom"/>
</dbReference>
<dbReference type="InterPro" id="IPR001216">
    <property type="entry name" value="P-phosphate_BS"/>
</dbReference>
<evidence type="ECO:0000313" key="6">
    <source>
        <dbReference type="EMBL" id="QJY45849.1"/>
    </source>
</evidence>
<gene>
    <name evidence="6" type="ORF">HOP40_08575</name>
</gene>
<dbReference type="InterPro" id="IPR036052">
    <property type="entry name" value="TrpB-like_PALP_sf"/>
</dbReference>
<dbReference type="EMBL" id="CP053564">
    <property type="protein sequence ID" value="QJY45849.1"/>
    <property type="molecule type" value="Genomic_DNA"/>
</dbReference>
<sequence length="468" mass="48663">MLIHDSLIDLVGGTPLVRLGRLAAGLSATVLVKPEYLNPGGSVKDRAATAMVLAAERDGSLRPGGTIVEASSGNTGIGLAQAAAVRGFRIVVVLPETVAVEKMDVLRAYGAEVVTTPASLPREHPEHVNRLAQRIAEETPGGWFADQYDNPANPAVHHATTGPEIWMATGGRVTHLVAGIGTGGTISGTGRYLKEQGPVEVVGADPATSVYHGGDGSPFFVEAAGHYRHTATVTDTWPRSYHRDVVDRIEVIGDRESVLTTRRLAREEGLLVGASSGLAVAAALRVARGLGPEHVVVAVLPDSGRTYLSKYHSADWLRRLGFLDDDRPGLLADATGPVHTVTTETSLAEAAALAAGPARDQPLVPVVLPGRDPRFATAVSELLGVLDRAVLDRAVLDPAVLARRDPATPVGEVMCGPPASVGTGDTAAEALARLDAAGADHAVLLRDGRLAGLVTRAELAARAFSAGF</sequence>
<dbReference type="PANTHER" id="PTHR10314">
    <property type="entry name" value="CYSTATHIONINE BETA-SYNTHASE"/>
    <property type="match status" value="1"/>
</dbReference>
<dbReference type="Pfam" id="PF00291">
    <property type="entry name" value="PALP"/>
    <property type="match status" value="1"/>
</dbReference>
<evidence type="ECO:0000259" key="5">
    <source>
        <dbReference type="Pfam" id="PF00571"/>
    </source>
</evidence>
<dbReference type="GO" id="GO:0006535">
    <property type="term" value="P:cysteine biosynthetic process from serine"/>
    <property type="evidence" value="ECO:0007669"/>
    <property type="project" value="InterPro"/>
</dbReference>
<dbReference type="Pfam" id="PF00571">
    <property type="entry name" value="CBS"/>
    <property type="match status" value="1"/>
</dbReference>